<name>A0A8S5PLK6_9CAUD</name>
<accession>A0A8S5PLK6</accession>
<dbReference type="EMBL" id="BK015445">
    <property type="protein sequence ID" value="DAE07068.1"/>
    <property type="molecule type" value="Genomic_DNA"/>
</dbReference>
<evidence type="ECO:0000313" key="1">
    <source>
        <dbReference type="EMBL" id="DAE07068.1"/>
    </source>
</evidence>
<reference evidence="1" key="1">
    <citation type="journal article" date="2021" name="Proc. Natl. Acad. Sci. U.S.A.">
        <title>A Catalog of Tens of Thousands of Viruses from Human Metagenomes Reveals Hidden Associations with Chronic Diseases.</title>
        <authorList>
            <person name="Tisza M.J."/>
            <person name="Buck C.B."/>
        </authorList>
    </citation>
    <scope>NUCLEOTIDE SEQUENCE</scope>
    <source>
        <strain evidence="1">CtcUB23</strain>
    </source>
</reference>
<protein>
    <submittedName>
        <fullName evidence="1">Uncharacterized protein</fullName>
    </submittedName>
</protein>
<sequence length="29" mass="3382">MLADAPRYVKKKPAKNNLMGFFQTKLKNE</sequence>
<proteinExistence type="predicted"/>
<organism evidence="1">
    <name type="scientific">Siphoviridae sp. ctcUB23</name>
    <dbReference type="NCBI Taxonomy" id="2825573"/>
    <lineage>
        <taxon>Viruses</taxon>
        <taxon>Duplodnaviria</taxon>
        <taxon>Heunggongvirae</taxon>
        <taxon>Uroviricota</taxon>
        <taxon>Caudoviricetes</taxon>
    </lineage>
</organism>